<organism evidence="1 2">
    <name type="scientific">Shewanella dokdonensis</name>
    <dbReference type="NCBI Taxonomy" id="712036"/>
    <lineage>
        <taxon>Bacteria</taxon>
        <taxon>Pseudomonadati</taxon>
        <taxon>Pseudomonadota</taxon>
        <taxon>Gammaproteobacteria</taxon>
        <taxon>Alteromonadales</taxon>
        <taxon>Shewanellaceae</taxon>
        <taxon>Shewanella</taxon>
    </lineage>
</organism>
<gene>
    <name evidence="1" type="ORF">KHX94_13995</name>
</gene>
<dbReference type="EMBL" id="CP074572">
    <property type="protein sequence ID" value="QVK22462.1"/>
    <property type="molecule type" value="Genomic_DNA"/>
</dbReference>
<keyword evidence="2" id="KW-1185">Reference proteome</keyword>
<protein>
    <submittedName>
        <fullName evidence="1">Uncharacterized protein</fullName>
    </submittedName>
</protein>
<sequence>MLATEIQLKIDANSAQIKTIANRIQLLEEEHLAEPGNADYVELRTQHKKLVDENRRLMDSATSK</sequence>
<evidence type="ECO:0000313" key="1">
    <source>
        <dbReference type="EMBL" id="QVK22462.1"/>
    </source>
</evidence>
<accession>A0ABX8DF97</accession>
<reference evidence="1 2" key="1">
    <citation type="journal article" date="2012" name="Int. J. Syst. Evol. Microbiol.">
        <title>Shewanella dokdonensis sp. nov., isolated from seawater.</title>
        <authorList>
            <person name="Sung H.R."/>
            <person name="Yoon J.H."/>
            <person name="Ghim S.Y."/>
        </authorList>
    </citation>
    <scope>NUCLEOTIDE SEQUENCE [LARGE SCALE GENOMIC DNA]</scope>
    <source>
        <strain evidence="1 2">DSM 23626</strain>
    </source>
</reference>
<name>A0ABX8DF97_9GAMM</name>
<dbReference type="Proteomes" id="UP000676428">
    <property type="component" value="Chromosome"/>
</dbReference>
<proteinExistence type="predicted"/>
<dbReference type="RefSeq" id="WP_213681116.1">
    <property type="nucleotide sequence ID" value="NZ_CP074572.1"/>
</dbReference>
<evidence type="ECO:0000313" key="2">
    <source>
        <dbReference type="Proteomes" id="UP000676428"/>
    </source>
</evidence>